<evidence type="ECO:0000313" key="9">
    <source>
        <dbReference type="EMBL" id="AFV15393.1"/>
    </source>
</evidence>
<sequence length="540" mass="59987">MAESESFEARKRHENPQNDEFEEEEEEEDEEILDDEEEDWGASQLTEPHQPQLTENNKHHKGLQVNSGVGSNEGTKLKEQVEVYHHEGSGSIAVQAAESQTQYQLQPSICPTSLSELSPTSVTEPISSAPSPTLTGQKLSLVKVDTASVPEANLQNSSELKNVSVVHIVKTPVSDGYNWRKYGQKQVKSPKGSRSYYKCTYSDCCAKKIECSDHSGHVIEIVNKGMHSHDPPRKNNCVRESRLISSVGPVIGNNITEQSLRMLNDSVPSTSSKDSVRDSNLVPERKRPNLSSFAGDGEVSVKEEHPSEPEPKRRQVSSGISFCYCFNMDWEDGICDNLVLMVLHLFMNRVKKDNLANSSPLLKPGKKPKFVVHAAGDVGISGDGYRWRKYGQKMVKGNPNPRNYYRCTSAGCPVRKHIETAVDNTSAVIITYKGVHDHDMPVPKKRHGPPSAPLVAAAAPASMNNLQLKKTDAVQNQTTSTQWSVRTEGELAGAAMDLGGEKAMESARTLLSIRFEIKPCRMFLTNFRYYRKIISEPFYA</sequence>
<protein>
    <submittedName>
        <fullName evidence="9">WRKY2</fullName>
    </submittedName>
</protein>
<dbReference type="GO" id="GO:0005634">
    <property type="term" value="C:nucleus"/>
    <property type="evidence" value="ECO:0007669"/>
    <property type="project" value="UniProtKB-SubCell"/>
</dbReference>
<feature type="domain" description="WRKY" evidence="8">
    <location>
        <begin position="174"/>
        <end position="232"/>
    </location>
</feature>
<accession>K4M474</accession>
<feature type="compositionally biased region" description="Basic and acidic residues" evidence="7">
    <location>
        <begin position="299"/>
        <end position="313"/>
    </location>
</feature>
<comment type="subcellular location">
    <subcellularLocation>
        <location evidence="1">Nucleus</location>
    </subcellularLocation>
</comment>
<dbReference type="Pfam" id="PF03106">
    <property type="entry name" value="WRKY"/>
    <property type="match status" value="2"/>
</dbReference>
<feature type="compositionally biased region" description="Basic and acidic residues" evidence="7">
    <location>
        <begin position="7"/>
        <end position="16"/>
    </location>
</feature>
<dbReference type="PANTHER" id="PTHR31221">
    <property type="entry name" value="WRKY TRANSCRIPTION FACTOR PROTEIN 1-RELATED"/>
    <property type="match status" value="1"/>
</dbReference>
<organism evidence="9">
    <name type="scientific">Poncirus trifoliata</name>
    <name type="common">Hardy orange</name>
    <name type="synonym">Citrus trifoliata</name>
    <dbReference type="NCBI Taxonomy" id="37690"/>
    <lineage>
        <taxon>Eukaryota</taxon>
        <taxon>Viridiplantae</taxon>
        <taxon>Streptophyta</taxon>
        <taxon>Embryophyta</taxon>
        <taxon>Tracheophyta</taxon>
        <taxon>Spermatophyta</taxon>
        <taxon>Magnoliopsida</taxon>
        <taxon>eudicotyledons</taxon>
        <taxon>Gunneridae</taxon>
        <taxon>Pentapetalae</taxon>
        <taxon>rosids</taxon>
        <taxon>malvids</taxon>
        <taxon>Sapindales</taxon>
        <taxon>Rutaceae</taxon>
        <taxon>Aurantioideae</taxon>
        <taxon>Citrus</taxon>
    </lineage>
</organism>
<dbReference type="InterPro" id="IPR036576">
    <property type="entry name" value="WRKY_dom_sf"/>
</dbReference>
<evidence type="ECO:0000256" key="5">
    <source>
        <dbReference type="ARBA" id="ARBA00023163"/>
    </source>
</evidence>
<evidence type="ECO:0000256" key="2">
    <source>
        <dbReference type="ARBA" id="ARBA00022737"/>
    </source>
</evidence>
<dbReference type="FunFam" id="2.20.25.80:FF:000006">
    <property type="entry name" value="WRKY transcription factor"/>
    <property type="match status" value="1"/>
</dbReference>
<feature type="compositionally biased region" description="Acidic residues" evidence="7">
    <location>
        <begin position="17"/>
        <end position="40"/>
    </location>
</feature>
<evidence type="ECO:0000259" key="8">
    <source>
        <dbReference type="PROSITE" id="PS50811"/>
    </source>
</evidence>
<feature type="region of interest" description="Disordered" evidence="7">
    <location>
        <begin position="1"/>
        <end position="75"/>
    </location>
</feature>
<keyword evidence="4" id="KW-0238">DNA-binding</keyword>
<evidence type="ECO:0000256" key="3">
    <source>
        <dbReference type="ARBA" id="ARBA00023015"/>
    </source>
</evidence>
<dbReference type="Gene3D" id="2.20.25.80">
    <property type="entry name" value="WRKY domain"/>
    <property type="match status" value="2"/>
</dbReference>
<feature type="compositionally biased region" description="Polar residues" evidence="7">
    <location>
        <begin position="43"/>
        <end position="55"/>
    </location>
</feature>
<name>K4M474_PONTR</name>
<dbReference type="PROSITE" id="PS50811">
    <property type="entry name" value="WRKY"/>
    <property type="match status" value="2"/>
</dbReference>
<dbReference type="PANTHER" id="PTHR31221:SF150">
    <property type="entry name" value="WRKY TRANSCRIPTION FACTOR 32-RELATED"/>
    <property type="match status" value="1"/>
</dbReference>
<feature type="region of interest" description="Disordered" evidence="7">
    <location>
        <begin position="265"/>
        <end position="314"/>
    </location>
</feature>
<reference evidence="9" key="2">
    <citation type="submission" date="2018-11" db="EMBL/GenBank/DDBJ databases">
        <authorList>
            <person name="Sahin-Cevik M."/>
        </authorList>
    </citation>
    <scope>NUCLEOTIDE SEQUENCE</scope>
</reference>
<evidence type="ECO:0000256" key="6">
    <source>
        <dbReference type="ARBA" id="ARBA00023242"/>
    </source>
</evidence>
<keyword evidence="5" id="KW-0804">Transcription</keyword>
<dbReference type="AlphaFoldDB" id="K4M474"/>
<proteinExistence type="evidence at transcript level"/>
<dbReference type="InterPro" id="IPR044810">
    <property type="entry name" value="WRKY_plant"/>
</dbReference>
<dbReference type="EMBL" id="JX236033">
    <property type="protein sequence ID" value="AFV15393.1"/>
    <property type="molecule type" value="mRNA"/>
</dbReference>
<dbReference type="GO" id="GO:0003700">
    <property type="term" value="F:DNA-binding transcription factor activity"/>
    <property type="evidence" value="ECO:0007669"/>
    <property type="project" value="InterPro"/>
</dbReference>
<dbReference type="SUPFAM" id="SSF118290">
    <property type="entry name" value="WRKY DNA-binding domain"/>
    <property type="match status" value="2"/>
</dbReference>
<feature type="domain" description="WRKY" evidence="8">
    <location>
        <begin position="376"/>
        <end position="441"/>
    </location>
</feature>
<feature type="compositionally biased region" description="Polar residues" evidence="7">
    <location>
        <begin position="64"/>
        <end position="74"/>
    </location>
</feature>
<evidence type="ECO:0000256" key="4">
    <source>
        <dbReference type="ARBA" id="ARBA00023125"/>
    </source>
</evidence>
<reference evidence="9" key="1">
    <citation type="journal article" date="2012" name="Plant Omics">
        <title>A WRKY transcription factor gene isolated from Poncirus trifoliata shows differential responses to cold and drought stresses.</title>
        <authorList>
            <person name="Sahin-Cevik M."/>
        </authorList>
    </citation>
    <scope>NUCLEOTIDE SEQUENCE</scope>
</reference>
<evidence type="ECO:0000256" key="1">
    <source>
        <dbReference type="ARBA" id="ARBA00004123"/>
    </source>
</evidence>
<dbReference type="InterPro" id="IPR003657">
    <property type="entry name" value="WRKY_dom"/>
</dbReference>
<keyword evidence="2" id="KW-0677">Repeat</keyword>
<keyword evidence="6" id="KW-0539">Nucleus</keyword>
<evidence type="ECO:0000256" key="7">
    <source>
        <dbReference type="SAM" id="MobiDB-lite"/>
    </source>
</evidence>
<keyword evidence="3" id="KW-0805">Transcription regulation</keyword>
<dbReference type="SMART" id="SM00774">
    <property type="entry name" value="WRKY"/>
    <property type="match status" value="2"/>
</dbReference>
<dbReference type="GO" id="GO:0043565">
    <property type="term" value="F:sequence-specific DNA binding"/>
    <property type="evidence" value="ECO:0007669"/>
    <property type="project" value="InterPro"/>
</dbReference>